<proteinExistence type="predicted"/>
<sequence>MSTFRCFLAVTTVLVLVSTTHKTTNAVSSKKKNHSFIFQRRERGLGNSFFSASRESGVKARKYRILKQTRGQPKVELIHITKTGGSALEAAAADAGITWGACHYRGDLEKPHCNKITNREAFTHSKKINELAVNLNNFNSHGAVSSMSFTGYQ</sequence>
<accession>A0AAD3CK83</accession>
<keyword evidence="3" id="KW-1185">Reference proteome</keyword>
<dbReference type="Proteomes" id="UP001054902">
    <property type="component" value="Unassembled WGS sequence"/>
</dbReference>
<protein>
    <submittedName>
        <fullName evidence="2">Uncharacterized protein</fullName>
    </submittedName>
</protein>
<organism evidence="2 3">
    <name type="scientific">Chaetoceros tenuissimus</name>
    <dbReference type="NCBI Taxonomy" id="426638"/>
    <lineage>
        <taxon>Eukaryota</taxon>
        <taxon>Sar</taxon>
        <taxon>Stramenopiles</taxon>
        <taxon>Ochrophyta</taxon>
        <taxon>Bacillariophyta</taxon>
        <taxon>Coscinodiscophyceae</taxon>
        <taxon>Chaetocerotophycidae</taxon>
        <taxon>Chaetocerotales</taxon>
        <taxon>Chaetocerotaceae</taxon>
        <taxon>Chaetoceros</taxon>
    </lineage>
</organism>
<feature type="signal peptide" evidence="1">
    <location>
        <begin position="1"/>
        <end position="26"/>
    </location>
</feature>
<evidence type="ECO:0000313" key="2">
    <source>
        <dbReference type="EMBL" id="GFH46289.1"/>
    </source>
</evidence>
<comment type="caution">
    <text evidence="2">The sequence shown here is derived from an EMBL/GenBank/DDBJ whole genome shotgun (WGS) entry which is preliminary data.</text>
</comment>
<keyword evidence="1" id="KW-0732">Signal</keyword>
<dbReference type="EMBL" id="BLLK01000022">
    <property type="protein sequence ID" value="GFH46289.1"/>
    <property type="molecule type" value="Genomic_DNA"/>
</dbReference>
<feature type="chain" id="PRO_5042120610" evidence="1">
    <location>
        <begin position="27"/>
        <end position="153"/>
    </location>
</feature>
<evidence type="ECO:0000256" key="1">
    <source>
        <dbReference type="SAM" id="SignalP"/>
    </source>
</evidence>
<reference evidence="2 3" key="1">
    <citation type="journal article" date="2021" name="Sci. Rep.">
        <title>The genome of the diatom Chaetoceros tenuissimus carries an ancient integrated fragment of an extant virus.</title>
        <authorList>
            <person name="Hongo Y."/>
            <person name="Kimura K."/>
            <person name="Takaki Y."/>
            <person name="Yoshida Y."/>
            <person name="Baba S."/>
            <person name="Kobayashi G."/>
            <person name="Nagasaki K."/>
            <person name="Hano T."/>
            <person name="Tomaru Y."/>
        </authorList>
    </citation>
    <scope>NUCLEOTIDE SEQUENCE [LARGE SCALE GENOMIC DNA]</scope>
    <source>
        <strain evidence="2 3">NIES-3715</strain>
    </source>
</reference>
<gene>
    <name evidence="2" type="ORF">CTEN210_02763</name>
</gene>
<name>A0AAD3CK83_9STRA</name>
<dbReference type="AlphaFoldDB" id="A0AAD3CK83"/>
<evidence type="ECO:0000313" key="3">
    <source>
        <dbReference type="Proteomes" id="UP001054902"/>
    </source>
</evidence>